<evidence type="ECO:0000256" key="9">
    <source>
        <dbReference type="ARBA" id="ARBA00023163"/>
    </source>
</evidence>
<dbReference type="InterPro" id="IPR027417">
    <property type="entry name" value="P-loop_NTPase"/>
</dbReference>
<dbReference type="PROSITE" id="PS50045">
    <property type="entry name" value="SIGMA54_INTERACT_4"/>
    <property type="match status" value="1"/>
</dbReference>
<feature type="domain" description="ACT" evidence="12">
    <location>
        <begin position="2"/>
        <end position="76"/>
    </location>
</feature>
<dbReference type="Gene3D" id="1.10.10.60">
    <property type="entry name" value="Homeodomain-like"/>
    <property type="match status" value="1"/>
</dbReference>
<keyword evidence="2" id="KW-0963">Cytoplasm</keyword>
<feature type="domain" description="Sigma-54 factor interaction" evidence="10">
    <location>
        <begin position="206"/>
        <end position="426"/>
    </location>
</feature>
<dbReference type="CDD" id="cd00009">
    <property type="entry name" value="AAA"/>
    <property type="match status" value="1"/>
</dbReference>
<dbReference type="GO" id="GO:0003677">
    <property type="term" value="F:DNA binding"/>
    <property type="evidence" value="ECO:0007669"/>
    <property type="project" value="UniProtKB-KW"/>
</dbReference>
<evidence type="ECO:0000313" key="13">
    <source>
        <dbReference type="EMBL" id="TCO79251.1"/>
    </source>
</evidence>
<evidence type="ECO:0000256" key="6">
    <source>
        <dbReference type="ARBA" id="ARBA00023015"/>
    </source>
</evidence>
<dbReference type="Gene3D" id="3.30.70.260">
    <property type="match status" value="1"/>
</dbReference>
<dbReference type="PROSITE" id="PS00688">
    <property type="entry name" value="SIGMA54_INTERACT_3"/>
    <property type="match status" value="1"/>
</dbReference>
<dbReference type="InterPro" id="IPR025944">
    <property type="entry name" value="Sigma_54_int_dom_CS"/>
</dbReference>
<dbReference type="InterPro" id="IPR013767">
    <property type="entry name" value="PAS_fold"/>
</dbReference>
<dbReference type="InterPro" id="IPR035965">
    <property type="entry name" value="PAS-like_dom_sf"/>
</dbReference>
<dbReference type="Pfam" id="PF00158">
    <property type="entry name" value="Sigma54_activat"/>
    <property type="match status" value="1"/>
</dbReference>
<dbReference type="InterPro" id="IPR000014">
    <property type="entry name" value="PAS"/>
</dbReference>
<evidence type="ECO:0000256" key="7">
    <source>
        <dbReference type="ARBA" id="ARBA00023125"/>
    </source>
</evidence>
<keyword evidence="8" id="KW-0010">Activator</keyword>
<evidence type="ECO:0000259" key="12">
    <source>
        <dbReference type="PROSITE" id="PS51671"/>
    </source>
</evidence>
<dbReference type="InterPro" id="IPR045865">
    <property type="entry name" value="ACT-like_dom_sf"/>
</dbReference>
<dbReference type="RefSeq" id="WP_165904180.1">
    <property type="nucleotide sequence ID" value="NZ_SLWY01000020.1"/>
</dbReference>
<keyword evidence="4" id="KW-0547">Nucleotide-binding</keyword>
<evidence type="ECO:0000256" key="5">
    <source>
        <dbReference type="ARBA" id="ARBA00022840"/>
    </source>
</evidence>
<evidence type="ECO:0000259" key="11">
    <source>
        <dbReference type="PROSITE" id="PS50112"/>
    </source>
</evidence>
<dbReference type="PROSITE" id="PS51671">
    <property type="entry name" value="ACT"/>
    <property type="match status" value="1"/>
</dbReference>
<evidence type="ECO:0000256" key="1">
    <source>
        <dbReference type="ARBA" id="ARBA00004496"/>
    </source>
</evidence>
<evidence type="ECO:0000256" key="8">
    <source>
        <dbReference type="ARBA" id="ARBA00023159"/>
    </source>
</evidence>
<evidence type="ECO:0000259" key="10">
    <source>
        <dbReference type="PROSITE" id="PS50045"/>
    </source>
</evidence>
<comment type="subcellular location">
    <subcellularLocation>
        <location evidence="1">Cytoplasm</location>
    </subcellularLocation>
</comment>
<dbReference type="EMBL" id="SLWY01000020">
    <property type="protein sequence ID" value="TCO79251.1"/>
    <property type="molecule type" value="Genomic_DNA"/>
</dbReference>
<dbReference type="InterPro" id="IPR030828">
    <property type="entry name" value="HTH_TyrR"/>
</dbReference>
<dbReference type="GO" id="GO:0006355">
    <property type="term" value="P:regulation of DNA-templated transcription"/>
    <property type="evidence" value="ECO:0007669"/>
    <property type="project" value="InterPro"/>
</dbReference>
<organism evidence="13 14">
    <name type="scientific">Plasticicumulans lactativorans</name>
    <dbReference type="NCBI Taxonomy" id="1133106"/>
    <lineage>
        <taxon>Bacteria</taxon>
        <taxon>Pseudomonadati</taxon>
        <taxon>Pseudomonadota</taxon>
        <taxon>Gammaproteobacteria</taxon>
        <taxon>Candidatus Competibacteraceae</taxon>
        <taxon>Plasticicumulans</taxon>
    </lineage>
</organism>
<dbReference type="InterPro" id="IPR058031">
    <property type="entry name" value="AAA_lid_NorR"/>
</dbReference>
<dbReference type="SUPFAM" id="SSF55021">
    <property type="entry name" value="ACT-like"/>
    <property type="match status" value="1"/>
</dbReference>
<dbReference type="InterPro" id="IPR009057">
    <property type="entry name" value="Homeodomain-like_sf"/>
</dbReference>
<evidence type="ECO:0000313" key="14">
    <source>
        <dbReference type="Proteomes" id="UP000295765"/>
    </source>
</evidence>
<dbReference type="PANTHER" id="PTHR32071:SF3">
    <property type="entry name" value="HTH-TYPE TRANSCRIPTIONAL REGULATORY PROTEIN TYRR"/>
    <property type="match status" value="1"/>
</dbReference>
<sequence>MRLQVNFEDRVGIGTAVLTVLARHNINLDGLEMLTQTDRRGALFMYAAAMKLDDLQRVTVEIRAVPGVLDVRPIPLLPSERKQSELRTLLSALPAPVLSVDLQGRVIVANEAAQQLLKLKGADGQGTALAPLVDNLDLVELIDKLDRSRYGVQLAVRGQALLADVFPVLVPVGKIGKSLSGAVLVLHGGAATPVECGADLAGFQSITHESASMRALIRQARRMAPLPAPLLIHGATGTGKAALAHACHLAGPRREAPFLRLNAADLAEDSAEQILFGAGEQPGLLEQGAGGTLFLNEVAGLSTGLQLKLLGFLQTGRFRRVGALQSWRSDVRVIAATREDLAERCREGRFRDDLYYHLNVLSLQVPQLHERQADILPIAQAAIEAASRQLGIAPPRLTAEAEQALLAHPWPGNVRQLENTVLRAVTVAEAGAITAEHLALGPAESADEVSDALFAGTLADAVARLERLMLTRLYPSHPSTRQLARRLGLSHTAIANKLRQYGIAGGAAASRN</sequence>
<name>A0A4R2KXD5_9GAMM</name>
<keyword evidence="5" id="KW-0067">ATP-binding</keyword>
<feature type="domain" description="PAS" evidence="11">
    <location>
        <begin position="82"/>
        <end position="148"/>
    </location>
</feature>
<dbReference type="SUPFAM" id="SSF52540">
    <property type="entry name" value="P-loop containing nucleoside triphosphate hydrolases"/>
    <property type="match status" value="1"/>
</dbReference>
<protein>
    <submittedName>
        <fullName evidence="13">Transcriptional regulator of aroF, aroG, tyrA and aromatic amino acid transport</fullName>
    </submittedName>
</protein>
<evidence type="ECO:0000256" key="2">
    <source>
        <dbReference type="ARBA" id="ARBA00022490"/>
    </source>
</evidence>
<dbReference type="AlphaFoldDB" id="A0A4R2KXD5"/>
<keyword evidence="6" id="KW-0805">Transcription regulation</keyword>
<dbReference type="PROSITE" id="PS50112">
    <property type="entry name" value="PAS"/>
    <property type="match status" value="1"/>
</dbReference>
<dbReference type="GO" id="GO:0005737">
    <property type="term" value="C:cytoplasm"/>
    <property type="evidence" value="ECO:0007669"/>
    <property type="project" value="UniProtKB-SubCell"/>
</dbReference>
<dbReference type="Pfam" id="PF25601">
    <property type="entry name" value="AAA_lid_14"/>
    <property type="match status" value="1"/>
</dbReference>
<keyword evidence="9" id="KW-0804">Transcription</keyword>
<evidence type="ECO:0000256" key="3">
    <source>
        <dbReference type="ARBA" id="ARBA00022491"/>
    </source>
</evidence>
<proteinExistence type="predicted"/>
<dbReference type="Pfam" id="PF00989">
    <property type="entry name" value="PAS"/>
    <property type="match status" value="1"/>
</dbReference>
<evidence type="ECO:0000256" key="4">
    <source>
        <dbReference type="ARBA" id="ARBA00022741"/>
    </source>
</evidence>
<dbReference type="InterPro" id="IPR002078">
    <property type="entry name" value="Sigma_54_int"/>
</dbReference>
<dbReference type="SUPFAM" id="SSF55785">
    <property type="entry name" value="PYP-like sensor domain (PAS domain)"/>
    <property type="match status" value="1"/>
</dbReference>
<dbReference type="Pfam" id="PF18024">
    <property type="entry name" value="HTH_50"/>
    <property type="match status" value="1"/>
</dbReference>
<dbReference type="PANTHER" id="PTHR32071">
    <property type="entry name" value="TRANSCRIPTIONAL REGULATORY PROTEIN"/>
    <property type="match status" value="1"/>
</dbReference>
<dbReference type="InterPro" id="IPR002912">
    <property type="entry name" value="ACT_dom"/>
</dbReference>
<dbReference type="SUPFAM" id="SSF46689">
    <property type="entry name" value="Homeodomain-like"/>
    <property type="match status" value="1"/>
</dbReference>
<dbReference type="CDD" id="cd00130">
    <property type="entry name" value="PAS"/>
    <property type="match status" value="1"/>
</dbReference>
<reference evidence="13 14" key="1">
    <citation type="submission" date="2019-03" db="EMBL/GenBank/DDBJ databases">
        <title>Genomic Encyclopedia of Type Strains, Phase IV (KMG-IV): sequencing the most valuable type-strain genomes for metagenomic binning, comparative biology and taxonomic classification.</title>
        <authorList>
            <person name="Goeker M."/>
        </authorList>
    </citation>
    <scope>NUCLEOTIDE SEQUENCE [LARGE SCALE GENOMIC DNA]</scope>
    <source>
        <strain evidence="13 14">DSM 25287</strain>
    </source>
</reference>
<dbReference type="Gene3D" id="3.40.50.300">
    <property type="entry name" value="P-loop containing nucleotide triphosphate hydrolases"/>
    <property type="match status" value="1"/>
</dbReference>
<dbReference type="NCBIfam" id="TIGR04381">
    <property type="entry name" value="HTH_TypR"/>
    <property type="match status" value="1"/>
</dbReference>
<gene>
    <name evidence="13" type="ORF">EV699_12029</name>
</gene>
<dbReference type="GO" id="GO:0005524">
    <property type="term" value="F:ATP binding"/>
    <property type="evidence" value="ECO:0007669"/>
    <property type="project" value="UniProtKB-KW"/>
</dbReference>
<dbReference type="Proteomes" id="UP000295765">
    <property type="component" value="Unassembled WGS sequence"/>
</dbReference>
<keyword evidence="3" id="KW-0678">Repressor</keyword>
<comment type="caution">
    <text evidence="13">The sequence shown here is derived from an EMBL/GenBank/DDBJ whole genome shotgun (WGS) entry which is preliminary data.</text>
</comment>
<dbReference type="Gene3D" id="3.30.450.20">
    <property type="entry name" value="PAS domain"/>
    <property type="match status" value="1"/>
</dbReference>
<keyword evidence="7" id="KW-0238">DNA-binding</keyword>
<keyword evidence="14" id="KW-1185">Reference proteome</keyword>
<dbReference type="Gene3D" id="1.10.8.60">
    <property type="match status" value="1"/>
</dbReference>
<accession>A0A4R2KXD5</accession>
<dbReference type="SMART" id="SM00091">
    <property type="entry name" value="PAS"/>
    <property type="match status" value="1"/>
</dbReference>